<dbReference type="AlphaFoldDB" id="A0AAD7QTE8"/>
<dbReference type="Proteomes" id="UP001217417">
    <property type="component" value="Unassembled WGS sequence"/>
</dbReference>
<evidence type="ECO:0000256" key="1">
    <source>
        <dbReference type="SAM" id="Phobius"/>
    </source>
</evidence>
<feature type="transmembrane region" description="Helical" evidence="1">
    <location>
        <begin position="104"/>
        <end position="130"/>
    </location>
</feature>
<keyword evidence="1" id="KW-1133">Transmembrane helix</keyword>
<keyword evidence="3" id="KW-1185">Reference proteome</keyword>
<organism evidence="2 3">
    <name type="scientific">Lipomyces tetrasporus</name>
    <dbReference type="NCBI Taxonomy" id="54092"/>
    <lineage>
        <taxon>Eukaryota</taxon>
        <taxon>Fungi</taxon>
        <taxon>Dikarya</taxon>
        <taxon>Ascomycota</taxon>
        <taxon>Saccharomycotina</taxon>
        <taxon>Lipomycetes</taxon>
        <taxon>Lipomycetales</taxon>
        <taxon>Lipomycetaceae</taxon>
        <taxon>Lipomyces</taxon>
    </lineage>
</organism>
<dbReference type="GeneID" id="80879588"/>
<comment type="caution">
    <text evidence="2">The sequence shown here is derived from an EMBL/GenBank/DDBJ whole genome shotgun (WGS) entry which is preliminary data.</text>
</comment>
<keyword evidence="1" id="KW-0472">Membrane</keyword>
<proteinExistence type="predicted"/>
<accession>A0AAD7QTE8</accession>
<dbReference type="EMBL" id="JARPMG010000007">
    <property type="protein sequence ID" value="KAJ8099392.1"/>
    <property type="molecule type" value="Genomic_DNA"/>
</dbReference>
<protein>
    <submittedName>
        <fullName evidence="2">Uncharacterized protein</fullName>
    </submittedName>
</protein>
<dbReference type="RefSeq" id="XP_056042842.1">
    <property type="nucleotide sequence ID" value="XM_056184422.1"/>
</dbReference>
<keyword evidence="1" id="KW-0812">Transmembrane</keyword>
<name>A0AAD7QTE8_9ASCO</name>
<evidence type="ECO:0000313" key="3">
    <source>
        <dbReference type="Proteomes" id="UP001217417"/>
    </source>
</evidence>
<evidence type="ECO:0000313" key="2">
    <source>
        <dbReference type="EMBL" id="KAJ8099392.1"/>
    </source>
</evidence>
<feature type="transmembrane region" description="Helical" evidence="1">
    <location>
        <begin position="76"/>
        <end position="98"/>
    </location>
</feature>
<gene>
    <name evidence="2" type="ORF">POJ06DRAFT_134242</name>
</gene>
<sequence length="175" mass="18371">MLDHRYDSSDGSADCADEVAKPGKVKWFTVKINWRSYRIGGVNKAVKSMFFLIFKHIGDIGKVVVPIFRKRWIKTFLIGAGVAALITIATGATVFTVAACKASLAAAFIGAPVWPAMSLACVGSAAVTVVSTATASGLYTYGSSQGWVFGSNGASIGNCALNGNCTITITEQYST</sequence>
<reference evidence="2" key="1">
    <citation type="submission" date="2023-03" db="EMBL/GenBank/DDBJ databases">
        <title>Near-Complete genome sequence of Lipomyces tetrasporous NRRL Y-64009, an oleaginous yeast capable of growing on lignocellulosic hydrolysates.</title>
        <authorList>
            <consortium name="Lawrence Berkeley National Laboratory"/>
            <person name="Jagtap S.S."/>
            <person name="Liu J.-J."/>
            <person name="Walukiewicz H.E."/>
            <person name="Pangilinan J."/>
            <person name="Lipzen A."/>
            <person name="Ahrendt S."/>
            <person name="Koriabine M."/>
            <person name="Cobaugh K."/>
            <person name="Salamov A."/>
            <person name="Yoshinaga Y."/>
            <person name="Ng V."/>
            <person name="Daum C."/>
            <person name="Grigoriev I.V."/>
            <person name="Slininger P.J."/>
            <person name="Dien B.S."/>
            <person name="Jin Y.-S."/>
            <person name="Rao C.V."/>
        </authorList>
    </citation>
    <scope>NUCLEOTIDE SEQUENCE</scope>
    <source>
        <strain evidence="2">NRRL Y-64009</strain>
    </source>
</reference>